<dbReference type="InterPro" id="IPR050738">
    <property type="entry name" value="Sulfatase"/>
</dbReference>
<evidence type="ECO:0000256" key="4">
    <source>
        <dbReference type="ARBA" id="ARBA00022837"/>
    </source>
</evidence>
<reference evidence="6" key="1">
    <citation type="submission" date="2018-05" db="EMBL/GenBank/DDBJ databases">
        <authorList>
            <person name="Lanie J.A."/>
            <person name="Ng W.-L."/>
            <person name="Kazmierczak K.M."/>
            <person name="Andrzejewski T.M."/>
            <person name="Davidsen T.M."/>
            <person name="Wayne K.J."/>
            <person name="Tettelin H."/>
            <person name="Glass J.I."/>
            <person name="Rusch D."/>
            <person name="Podicherti R."/>
            <person name="Tsui H.-C.T."/>
            <person name="Winkler M.E."/>
        </authorList>
    </citation>
    <scope>NUCLEOTIDE SEQUENCE</scope>
</reference>
<dbReference type="PROSITE" id="PS00523">
    <property type="entry name" value="SULFATASE_1"/>
    <property type="match status" value="1"/>
</dbReference>
<dbReference type="GO" id="GO:0004065">
    <property type="term" value="F:arylsulfatase activity"/>
    <property type="evidence" value="ECO:0007669"/>
    <property type="project" value="TreeGrafter"/>
</dbReference>
<protein>
    <recommendedName>
        <fullName evidence="5">Sulfatase N-terminal domain-containing protein</fullName>
    </recommendedName>
</protein>
<dbReference type="EMBL" id="UINC01064453">
    <property type="protein sequence ID" value="SVB93142.1"/>
    <property type="molecule type" value="Genomic_DNA"/>
</dbReference>
<name>A0A382I1D5_9ZZZZ</name>
<dbReference type="InterPro" id="IPR017850">
    <property type="entry name" value="Alkaline_phosphatase_core_sf"/>
</dbReference>
<comment type="similarity">
    <text evidence="1">Belongs to the sulfatase family.</text>
</comment>
<proteinExistence type="inferred from homology"/>
<dbReference type="GO" id="GO:0046872">
    <property type="term" value="F:metal ion binding"/>
    <property type="evidence" value="ECO:0007669"/>
    <property type="project" value="UniProtKB-KW"/>
</dbReference>
<dbReference type="AlphaFoldDB" id="A0A382I1D5"/>
<evidence type="ECO:0000256" key="2">
    <source>
        <dbReference type="ARBA" id="ARBA00022723"/>
    </source>
</evidence>
<dbReference type="PANTHER" id="PTHR42693:SF53">
    <property type="entry name" value="ENDO-4-O-SULFATASE"/>
    <property type="match status" value="1"/>
</dbReference>
<gene>
    <name evidence="6" type="ORF">METZ01_LOCUS245996</name>
</gene>
<dbReference type="InterPro" id="IPR000917">
    <property type="entry name" value="Sulfatase_N"/>
</dbReference>
<dbReference type="PANTHER" id="PTHR42693">
    <property type="entry name" value="ARYLSULFATASE FAMILY MEMBER"/>
    <property type="match status" value="1"/>
</dbReference>
<dbReference type="InterPro" id="IPR024607">
    <property type="entry name" value="Sulfatase_CS"/>
</dbReference>
<evidence type="ECO:0000313" key="6">
    <source>
        <dbReference type="EMBL" id="SVB93142.1"/>
    </source>
</evidence>
<organism evidence="6">
    <name type="scientific">marine metagenome</name>
    <dbReference type="NCBI Taxonomy" id="408172"/>
    <lineage>
        <taxon>unclassified sequences</taxon>
        <taxon>metagenomes</taxon>
        <taxon>ecological metagenomes</taxon>
    </lineage>
</organism>
<dbReference type="Gene3D" id="3.40.720.10">
    <property type="entry name" value="Alkaline Phosphatase, subunit A"/>
    <property type="match status" value="1"/>
</dbReference>
<feature type="non-terminal residue" evidence="6">
    <location>
        <position position="100"/>
    </location>
</feature>
<dbReference type="Pfam" id="PF00884">
    <property type="entry name" value="Sulfatase"/>
    <property type="match status" value="1"/>
</dbReference>
<evidence type="ECO:0000256" key="3">
    <source>
        <dbReference type="ARBA" id="ARBA00022801"/>
    </source>
</evidence>
<evidence type="ECO:0000259" key="5">
    <source>
        <dbReference type="Pfam" id="PF00884"/>
    </source>
</evidence>
<sequence>MMERPNIVFIICDDWAWGDLACHGNPVPTHTPHLDAMYAAGTRLTRYCSGPLCTPARAGILTGRWHLRTRAFDTYCGRATLDAGEPTISRTLAAAGYVTA</sequence>
<keyword evidence="4" id="KW-0106">Calcium</keyword>
<accession>A0A382I1D5</accession>
<keyword evidence="3" id="KW-0378">Hydrolase</keyword>
<evidence type="ECO:0000256" key="1">
    <source>
        <dbReference type="ARBA" id="ARBA00008779"/>
    </source>
</evidence>
<feature type="domain" description="Sulfatase N-terminal" evidence="5">
    <location>
        <begin position="5"/>
        <end position="99"/>
    </location>
</feature>
<keyword evidence="2" id="KW-0479">Metal-binding</keyword>
<dbReference type="SUPFAM" id="SSF53649">
    <property type="entry name" value="Alkaline phosphatase-like"/>
    <property type="match status" value="1"/>
</dbReference>